<evidence type="ECO:0000313" key="3">
    <source>
        <dbReference type="Proteomes" id="UP001629230"/>
    </source>
</evidence>
<name>A0ABW9AP96_9BURK</name>
<dbReference type="RefSeq" id="WP_408176569.1">
    <property type="nucleotide sequence ID" value="NZ_JAQQEZ010000005.1"/>
</dbReference>
<evidence type="ECO:0000313" key="2">
    <source>
        <dbReference type="EMBL" id="MFM0001116.1"/>
    </source>
</evidence>
<protein>
    <submittedName>
        <fullName evidence="2">TagK domain-containing protein</fullName>
    </submittedName>
</protein>
<evidence type="ECO:0000256" key="1">
    <source>
        <dbReference type="SAM" id="MobiDB-lite"/>
    </source>
</evidence>
<proteinExistence type="predicted"/>
<reference evidence="2 3" key="1">
    <citation type="journal article" date="2024" name="Chem. Sci.">
        <title>Discovery of megapolipeptins by genome mining of a Burkholderiales bacteria collection.</title>
        <authorList>
            <person name="Paulo B.S."/>
            <person name="Recchia M.J.J."/>
            <person name="Lee S."/>
            <person name="Fergusson C.H."/>
            <person name="Romanowski S.B."/>
            <person name="Hernandez A."/>
            <person name="Krull N."/>
            <person name="Liu D.Y."/>
            <person name="Cavanagh H."/>
            <person name="Bos A."/>
            <person name="Gray C.A."/>
            <person name="Murphy B.T."/>
            <person name="Linington R.G."/>
            <person name="Eustaquio A.S."/>
        </authorList>
    </citation>
    <scope>NUCLEOTIDE SEQUENCE [LARGE SCALE GENOMIC DNA]</scope>
    <source>
        <strain evidence="2 3">RL17-350-BIC-A</strain>
    </source>
</reference>
<sequence length="219" mass="23448">MAPTRIEPGAAETECGLREDMRLAREAVDDPLRACEDDAEDRIDEDLRDSNAIFGLIGGALASENGESRRERDEAGNGADDLIETLHEQYRRVLVDPQASLTEGWGAQPALSAGLHPALHYESSVVAQAPHSGSIEALLSGARFMEDVFGPLAAAHEADLAASEPVPEILGLFAPEEYLAAAARRARALPPALARREHHTLGLDSPLPASHSLTHEDAR</sequence>
<dbReference type="EMBL" id="JAQQEZ010000005">
    <property type="protein sequence ID" value="MFM0001116.1"/>
    <property type="molecule type" value="Genomic_DNA"/>
</dbReference>
<comment type="caution">
    <text evidence="2">The sequence shown here is derived from an EMBL/GenBank/DDBJ whole genome shotgun (WGS) entry which is preliminary data.</text>
</comment>
<feature type="region of interest" description="Disordered" evidence="1">
    <location>
        <begin position="200"/>
        <end position="219"/>
    </location>
</feature>
<dbReference type="Proteomes" id="UP001629230">
    <property type="component" value="Unassembled WGS sequence"/>
</dbReference>
<dbReference type="NCBIfam" id="NF033419">
    <property type="entry name" value="T6SS_TagK_dom"/>
    <property type="match status" value="1"/>
</dbReference>
<keyword evidence="3" id="KW-1185">Reference proteome</keyword>
<accession>A0ABW9AP96</accession>
<dbReference type="InterPro" id="IPR047914">
    <property type="entry name" value="TagK-like_C"/>
</dbReference>
<gene>
    <name evidence="2" type="ORF">PQR57_08820</name>
</gene>
<organism evidence="2 3">
    <name type="scientific">Paraburkholderia dipogonis</name>
    <dbReference type="NCBI Taxonomy" id="1211383"/>
    <lineage>
        <taxon>Bacteria</taxon>
        <taxon>Pseudomonadati</taxon>
        <taxon>Pseudomonadota</taxon>
        <taxon>Betaproteobacteria</taxon>
        <taxon>Burkholderiales</taxon>
        <taxon>Burkholderiaceae</taxon>
        <taxon>Paraburkholderia</taxon>
    </lineage>
</organism>